<keyword evidence="3" id="KW-1185">Reference proteome</keyword>
<proteinExistence type="predicted"/>
<gene>
    <name evidence="2" type="ORF">CCMP2556_LOCUS46963</name>
</gene>
<dbReference type="EMBL" id="CAXAMN010025929">
    <property type="protein sequence ID" value="CAK9099231.1"/>
    <property type="molecule type" value="Genomic_DNA"/>
</dbReference>
<feature type="region of interest" description="Disordered" evidence="1">
    <location>
        <begin position="635"/>
        <end position="657"/>
    </location>
</feature>
<name>A0ABP0RIZ6_9DINO</name>
<feature type="region of interest" description="Disordered" evidence="1">
    <location>
        <begin position="672"/>
        <end position="706"/>
    </location>
</feature>
<protein>
    <recommendedName>
        <fullName evidence="4">CCHC-type domain-containing protein</fullName>
    </recommendedName>
</protein>
<evidence type="ECO:0000313" key="2">
    <source>
        <dbReference type="EMBL" id="CAK9099231.1"/>
    </source>
</evidence>
<evidence type="ECO:0000313" key="3">
    <source>
        <dbReference type="Proteomes" id="UP001642484"/>
    </source>
</evidence>
<reference evidence="2 3" key="1">
    <citation type="submission" date="2024-02" db="EMBL/GenBank/DDBJ databases">
        <authorList>
            <person name="Chen Y."/>
            <person name="Shah S."/>
            <person name="Dougan E. K."/>
            <person name="Thang M."/>
            <person name="Chan C."/>
        </authorList>
    </citation>
    <scope>NUCLEOTIDE SEQUENCE [LARGE SCALE GENOMIC DNA]</scope>
</reference>
<accession>A0ABP0RIZ6</accession>
<comment type="caution">
    <text evidence="2">The sequence shown here is derived from an EMBL/GenBank/DDBJ whole genome shotgun (WGS) entry which is preliminary data.</text>
</comment>
<organism evidence="2 3">
    <name type="scientific">Durusdinium trenchii</name>
    <dbReference type="NCBI Taxonomy" id="1381693"/>
    <lineage>
        <taxon>Eukaryota</taxon>
        <taxon>Sar</taxon>
        <taxon>Alveolata</taxon>
        <taxon>Dinophyceae</taxon>
        <taxon>Suessiales</taxon>
        <taxon>Symbiodiniaceae</taxon>
        <taxon>Durusdinium</taxon>
    </lineage>
</organism>
<dbReference type="Proteomes" id="UP001642484">
    <property type="component" value="Unassembled WGS sequence"/>
</dbReference>
<sequence length="774" mass="88227">MQDYREFRKRCEIYRKKMQSGNHTSEVVYNLVTLMTGKAWDLVEDMTMDQMSGDDAYDLLFQRLDRGFPFDPLTELPDDVEQYFVKLQRKPQQTLQDYMNDYTRCERRLKVTHNVDLPEKVRAWWFLCRSGINKEKRQLILTNTGTTGLTIEEVMKSMSFILGQDSTLQSSSSTRWTRPMGKSVDTFYCDENAQQYDWTAGSQEFAIDPSPTYYGEDDEWDDWQDGSTEQFEDIASAKHCEQVYDVDEYDATCQSSDERPSDLSCGNAGHWAKNCPTPPGSDKKRKIGDELEGGVNMVESVDPPETTTLSTEAFHIDMEDDDFVGDDTAVQDGGAATVLGSACQIRKYLWFLLEQGFNINDIPMLCCAKGFKYGNSMKETTNKCIVLPVFLSNSRIGVLTYVIQGTAPILVGRPMLERLGLTVDYRAKQMKWPDSEWEELPVGSRCEHLLHLGKDIRQFIEQEPQMVLLPKDVESHVGEPIAHGVQKLLEQVMVSKDVNLASEASQTASPAHTHRVNDGFDEEAQVKRLHGHMLRKFERQAEEVERNAVHWQRATQSVAEEDDDIEMQPVEQQPQQLEAEVPDVEQDILKYYREDADKEVDSVTSNAQLQKQVGKAAFNYVEHEIEDLMEYDQEDEGYEPTEVPSDHEAEQEVPDSEMPGAVLMYQRGRNGALTDRPMSRGSPSTNVPERPPSLIGEEHKREAEGDVSEMALKRARNAISIPVPDSDEDLFVEDAFIVEMEAGTLPKGWRLIDGEFELDEAFLAEVSEKYRNSR</sequence>
<evidence type="ECO:0000256" key="1">
    <source>
        <dbReference type="SAM" id="MobiDB-lite"/>
    </source>
</evidence>
<evidence type="ECO:0008006" key="4">
    <source>
        <dbReference type="Google" id="ProtNLM"/>
    </source>
</evidence>